<evidence type="ECO:0000256" key="4">
    <source>
        <dbReference type="ARBA" id="ARBA00004613"/>
    </source>
</evidence>
<evidence type="ECO:0000256" key="22">
    <source>
        <dbReference type="SAM" id="SignalP"/>
    </source>
</evidence>
<dbReference type="PANTHER" id="PTHR12053">
    <property type="entry name" value="PROTEASE FAMILY M28 PLASMA GLUTAMATE CARBOXYPEPTIDASE-RELATED"/>
    <property type="match status" value="1"/>
</dbReference>
<dbReference type="Pfam" id="PF04389">
    <property type="entry name" value="Peptidase_M28"/>
    <property type="match status" value="1"/>
</dbReference>
<evidence type="ECO:0000256" key="9">
    <source>
        <dbReference type="ARBA" id="ARBA00022723"/>
    </source>
</evidence>
<evidence type="ECO:0000256" key="19">
    <source>
        <dbReference type="ARBA" id="ARBA00025833"/>
    </source>
</evidence>
<keyword evidence="25" id="KW-1185">Reference proteome</keyword>
<evidence type="ECO:0000256" key="21">
    <source>
        <dbReference type="SAM" id="MobiDB-lite"/>
    </source>
</evidence>
<keyword evidence="10 22" id="KW-0732">Signal</keyword>
<dbReference type="InterPro" id="IPR039866">
    <property type="entry name" value="CPQ"/>
</dbReference>
<evidence type="ECO:0000256" key="12">
    <source>
        <dbReference type="ARBA" id="ARBA00022824"/>
    </source>
</evidence>
<dbReference type="PANTHER" id="PTHR12053:SF3">
    <property type="entry name" value="CARBOXYPEPTIDASE Q"/>
    <property type="match status" value="1"/>
</dbReference>
<keyword evidence="7" id="KW-0121">Carboxypeptidase</keyword>
<feature type="chain" id="PRO_5019288727" description="Carboxypeptidase Q" evidence="22">
    <location>
        <begin position="22"/>
        <end position="532"/>
    </location>
</feature>
<dbReference type="GO" id="GO:0005764">
    <property type="term" value="C:lysosome"/>
    <property type="evidence" value="ECO:0007669"/>
    <property type="project" value="UniProtKB-SubCell"/>
</dbReference>
<evidence type="ECO:0000256" key="7">
    <source>
        <dbReference type="ARBA" id="ARBA00022645"/>
    </source>
</evidence>
<dbReference type="Gene3D" id="3.40.630.10">
    <property type="entry name" value="Zn peptidases"/>
    <property type="match status" value="1"/>
</dbReference>
<evidence type="ECO:0000259" key="23">
    <source>
        <dbReference type="Pfam" id="PF04389"/>
    </source>
</evidence>
<evidence type="ECO:0000256" key="16">
    <source>
        <dbReference type="ARBA" id="ARBA00023145"/>
    </source>
</evidence>
<keyword evidence="16" id="KW-0865">Zymogen</keyword>
<evidence type="ECO:0000256" key="5">
    <source>
        <dbReference type="ARBA" id="ARBA00014116"/>
    </source>
</evidence>
<dbReference type="CDD" id="cd08015">
    <property type="entry name" value="M28_like"/>
    <property type="match status" value="1"/>
</dbReference>
<evidence type="ECO:0000256" key="18">
    <source>
        <dbReference type="ARBA" id="ARBA00023228"/>
    </source>
</evidence>
<evidence type="ECO:0000256" key="13">
    <source>
        <dbReference type="ARBA" id="ARBA00022833"/>
    </source>
</evidence>
<dbReference type="GO" id="GO:0006508">
    <property type="term" value="P:proteolysis"/>
    <property type="evidence" value="ECO:0007669"/>
    <property type="project" value="UniProtKB-KW"/>
</dbReference>
<name>A0A444MJW3_9SPHI</name>
<evidence type="ECO:0000313" key="25">
    <source>
        <dbReference type="Proteomes" id="UP000286701"/>
    </source>
</evidence>
<dbReference type="GO" id="GO:0004180">
    <property type="term" value="F:carboxypeptidase activity"/>
    <property type="evidence" value="ECO:0007669"/>
    <property type="project" value="UniProtKB-KW"/>
</dbReference>
<keyword evidence="18" id="KW-0458">Lysosome</keyword>
<evidence type="ECO:0000256" key="2">
    <source>
        <dbReference type="ARBA" id="ARBA00004371"/>
    </source>
</evidence>
<keyword evidence="13" id="KW-0862">Zinc</keyword>
<evidence type="ECO:0000256" key="1">
    <source>
        <dbReference type="ARBA" id="ARBA00004240"/>
    </source>
</evidence>
<feature type="signal peptide" evidence="22">
    <location>
        <begin position="1"/>
        <end position="21"/>
    </location>
</feature>
<reference evidence="24 25" key="1">
    <citation type="submission" date="2019-01" db="EMBL/GenBank/DDBJ databases">
        <title>Mucilaginibacter antarcticum sp. nov., isolated from antarctic soil.</title>
        <authorList>
            <person name="Yan Y.-Q."/>
            <person name="Du Z.-J."/>
        </authorList>
    </citation>
    <scope>NUCLEOTIDE SEQUENCE [LARGE SCALE GENOMIC DNA]</scope>
    <source>
        <strain evidence="24 25">F01003</strain>
    </source>
</reference>
<comment type="caution">
    <text evidence="24">The sequence shown here is derived from an EMBL/GenBank/DDBJ whole genome shotgun (WGS) entry which is preliminary data.</text>
</comment>
<evidence type="ECO:0000256" key="8">
    <source>
        <dbReference type="ARBA" id="ARBA00022670"/>
    </source>
</evidence>
<evidence type="ECO:0000256" key="10">
    <source>
        <dbReference type="ARBA" id="ARBA00022729"/>
    </source>
</evidence>
<dbReference type="OrthoDB" id="9769665at2"/>
<comment type="subunit">
    <text evidence="19">Homodimer. The monomeric form is inactive while the homodimer is active.</text>
</comment>
<dbReference type="GO" id="GO:0046872">
    <property type="term" value="F:metal ion binding"/>
    <property type="evidence" value="ECO:0007669"/>
    <property type="project" value="UniProtKB-KW"/>
</dbReference>
<sequence length="532" mass="57578">MKLKLLYTCIALTGLTASAFAQETVDAASVAKIREEGLNHSKVMEIAFNLTDVSGPRLAGSPGLKRAQDWAVSQLKDWGMANSKLEAWGKFGKGWEVQKNYAAITVPYYHAIIAIPKAWTPGTNGAIKGDVVLVKADSLADLNKYKGNLAGKIVIFDTKPLTERTFKADAARYTEEELDKMALATMAPRGARNTAFDPNSPAMAARRKAIAMRAAMTTFFVDQKVGLILSQGRGTDGTVFTTNGASYADTAKTVAPELETSSEDFQRILRLVKAGKKVELEADIKTEFFTNDLQGYNVVAEIPGTDKKLKDQVIMIGGHLDSWHAGTGATDNAAGSAVMMEAMRILKATGFKPKRTIRIALWSSEEQGLFGSRGYVAAHFGDPKTMALKPEQAKLDAYYNLDNGTGKIRGIYLQGDSAAGPLFKTWLEPFKDLGATTVTVSNTGGTDHQSFDAVGLPGFQFIQDAIDYGTRTHHSNQDTYDRLVEDDLKQAATIVASFVYNTSERKEMVPRKPLPTVAPPPPPAAPVAPAKN</sequence>
<keyword evidence="12" id="KW-0256">Endoplasmic reticulum</keyword>
<feature type="region of interest" description="Disordered" evidence="21">
    <location>
        <begin position="507"/>
        <end position="532"/>
    </location>
</feature>
<feature type="domain" description="Peptidase M28" evidence="23">
    <location>
        <begin position="297"/>
        <end position="499"/>
    </location>
</feature>
<evidence type="ECO:0000256" key="20">
    <source>
        <dbReference type="ARBA" id="ARBA00033328"/>
    </source>
</evidence>
<dbReference type="AlphaFoldDB" id="A0A444MJW3"/>
<evidence type="ECO:0000256" key="17">
    <source>
        <dbReference type="ARBA" id="ARBA00023180"/>
    </source>
</evidence>
<feature type="compositionally biased region" description="Pro residues" evidence="21">
    <location>
        <begin position="512"/>
        <end position="526"/>
    </location>
</feature>
<dbReference type="EMBL" id="SBIW01000008">
    <property type="protein sequence ID" value="RWY49136.1"/>
    <property type="molecule type" value="Genomic_DNA"/>
</dbReference>
<dbReference type="Gene3D" id="3.50.30.30">
    <property type="match status" value="1"/>
</dbReference>
<dbReference type="Proteomes" id="UP000286701">
    <property type="component" value="Unassembled WGS sequence"/>
</dbReference>
<organism evidence="24 25">
    <name type="scientific">Mucilaginibacter gilvus</name>
    <dbReference type="NCBI Taxonomy" id="2305909"/>
    <lineage>
        <taxon>Bacteria</taxon>
        <taxon>Pseudomonadati</taxon>
        <taxon>Bacteroidota</taxon>
        <taxon>Sphingobacteriia</taxon>
        <taxon>Sphingobacteriales</taxon>
        <taxon>Sphingobacteriaceae</taxon>
        <taxon>Mucilaginibacter</taxon>
    </lineage>
</organism>
<dbReference type="GO" id="GO:0005576">
    <property type="term" value="C:extracellular region"/>
    <property type="evidence" value="ECO:0007669"/>
    <property type="project" value="UniProtKB-SubCell"/>
</dbReference>
<gene>
    <name evidence="24" type="ORF">EPL05_17085</name>
</gene>
<keyword evidence="11 24" id="KW-0378">Hydrolase</keyword>
<evidence type="ECO:0000256" key="15">
    <source>
        <dbReference type="ARBA" id="ARBA00023049"/>
    </source>
</evidence>
<dbReference type="SUPFAM" id="SSF53187">
    <property type="entry name" value="Zn-dependent exopeptidases"/>
    <property type="match status" value="1"/>
</dbReference>
<keyword evidence="6" id="KW-0964">Secreted</keyword>
<keyword evidence="14" id="KW-0333">Golgi apparatus</keyword>
<evidence type="ECO:0000256" key="14">
    <source>
        <dbReference type="ARBA" id="ARBA00023034"/>
    </source>
</evidence>
<dbReference type="GO" id="GO:0070573">
    <property type="term" value="F:metallodipeptidase activity"/>
    <property type="evidence" value="ECO:0007669"/>
    <property type="project" value="InterPro"/>
</dbReference>
<keyword evidence="8" id="KW-0645">Protease</keyword>
<keyword evidence="15" id="KW-0482">Metalloprotease</keyword>
<evidence type="ECO:0000256" key="6">
    <source>
        <dbReference type="ARBA" id="ARBA00022525"/>
    </source>
</evidence>
<accession>A0A444MJW3</accession>
<dbReference type="RefSeq" id="WP_128535207.1">
    <property type="nucleotide sequence ID" value="NZ_SBIW01000008.1"/>
</dbReference>
<keyword evidence="17" id="KW-0325">Glycoprotein</keyword>
<proteinExistence type="predicted"/>
<protein>
    <recommendedName>
        <fullName evidence="5">Carboxypeptidase Q</fullName>
    </recommendedName>
    <alternativeName>
        <fullName evidence="20">Plasma glutamate carboxypeptidase</fullName>
    </alternativeName>
</protein>
<comment type="subcellular location">
    <subcellularLocation>
        <location evidence="1">Endoplasmic reticulum</location>
    </subcellularLocation>
    <subcellularLocation>
        <location evidence="3">Golgi apparatus</location>
    </subcellularLocation>
    <subcellularLocation>
        <location evidence="2">Lysosome</location>
    </subcellularLocation>
    <subcellularLocation>
        <location evidence="4">Secreted</location>
    </subcellularLocation>
</comment>
<evidence type="ECO:0000313" key="24">
    <source>
        <dbReference type="EMBL" id="RWY49136.1"/>
    </source>
</evidence>
<evidence type="ECO:0000256" key="11">
    <source>
        <dbReference type="ARBA" id="ARBA00022801"/>
    </source>
</evidence>
<dbReference type="InterPro" id="IPR007484">
    <property type="entry name" value="Peptidase_M28"/>
</dbReference>
<evidence type="ECO:0000256" key="3">
    <source>
        <dbReference type="ARBA" id="ARBA00004555"/>
    </source>
</evidence>
<keyword evidence="9" id="KW-0479">Metal-binding</keyword>